<name>A0A1F5MHB3_9BACT</name>
<dbReference type="PANTHER" id="PTHR34849:SF3">
    <property type="entry name" value="SSR2962 PROTEIN"/>
    <property type="match status" value="1"/>
</dbReference>
<evidence type="ECO:0000313" key="2">
    <source>
        <dbReference type="Proteomes" id="UP000183317"/>
    </source>
</evidence>
<organism evidence="1 2">
    <name type="scientific">Candidatus Daviesbacteria bacterium RIFCSPLOWO2_02_FULL_36_8</name>
    <dbReference type="NCBI Taxonomy" id="1797793"/>
    <lineage>
        <taxon>Bacteria</taxon>
        <taxon>Candidatus Daviesiibacteriota</taxon>
    </lineage>
</organism>
<evidence type="ECO:0000313" key="1">
    <source>
        <dbReference type="EMBL" id="OGE64660.1"/>
    </source>
</evidence>
<dbReference type="AlphaFoldDB" id="A0A1F5MHB3"/>
<dbReference type="InterPro" id="IPR009057">
    <property type="entry name" value="Homeodomain-like_sf"/>
</dbReference>
<protein>
    <recommendedName>
        <fullName evidence="3">Antitoxin</fullName>
    </recommendedName>
</protein>
<reference evidence="1 2" key="1">
    <citation type="journal article" date="2016" name="Nat. Commun.">
        <title>Thousands of microbial genomes shed light on interconnected biogeochemical processes in an aquifer system.</title>
        <authorList>
            <person name="Anantharaman K."/>
            <person name="Brown C.T."/>
            <person name="Hug L.A."/>
            <person name="Sharon I."/>
            <person name="Castelle C.J."/>
            <person name="Probst A.J."/>
            <person name="Thomas B.C."/>
            <person name="Singh A."/>
            <person name="Wilkins M.J."/>
            <person name="Karaoz U."/>
            <person name="Brodie E.L."/>
            <person name="Williams K.H."/>
            <person name="Hubbard S.S."/>
            <person name="Banfield J.F."/>
        </authorList>
    </citation>
    <scope>NUCLEOTIDE SEQUENCE [LARGE SCALE GENOMIC DNA]</scope>
</reference>
<accession>A0A1F5MHB3</accession>
<dbReference type="SUPFAM" id="SSF46689">
    <property type="entry name" value="Homeodomain-like"/>
    <property type="match status" value="1"/>
</dbReference>
<proteinExistence type="predicted"/>
<dbReference type="InterPro" id="IPR007367">
    <property type="entry name" value="DUF433"/>
</dbReference>
<dbReference type="PANTHER" id="PTHR34849">
    <property type="entry name" value="SSL5025 PROTEIN"/>
    <property type="match status" value="1"/>
</dbReference>
<sequence>MKNLITQNPDILGGKPIISGTRISVETILELISSGMDKEAIIKEYPFLTKKQIQASVNFAAKLVGREESYIFDKAQNVTHEISRRH</sequence>
<dbReference type="InterPro" id="IPR036388">
    <property type="entry name" value="WH-like_DNA-bd_sf"/>
</dbReference>
<dbReference type="Gene3D" id="1.10.10.10">
    <property type="entry name" value="Winged helix-like DNA-binding domain superfamily/Winged helix DNA-binding domain"/>
    <property type="match status" value="1"/>
</dbReference>
<gene>
    <name evidence="1" type="ORF">A3J13_02195</name>
</gene>
<dbReference type="EMBL" id="MFDU01000003">
    <property type="protein sequence ID" value="OGE64660.1"/>
    <property type="molecule type" value="Genomic_DNA"/>
</dbReference>
<evidence type="ECO:0008006" key="3">
    <source>
        <dbReference type="Google" id="ProtNLM"/>
    </source>
</evidence>
<comment type="caution">
    <text evidence="1">The sequence shown here is derived from an EMBL/GenBank/DDBJ whole genome shotgun (WGS) entry which is preliminary data.</text>
</comment>
<dbReference type="Proteomes" id="UP000183317">
    <property type="component" value="Unassembled WGS sequence"/>
</dbReference>
<dbReference type="Pfam" id="PF04255">
    <property type="entry name" value="DUF433"/>
    <property type="match status" value="1"/>
</dbReference>